<dbReference type="KEGG" id="bgh:BDBG_01337"/>
<dbReference type="EMBL" id="GG657449">
    <property type="protein sequence ID" value="OAT04844.1"/>
    <property type="molecule type" value="Genomic_DNA"/>
</dbReference>
<dbReference type="AlphaFoldDB" id="A0A179UA62"/>
<keyword evidence="2" id="KW-1185">Reference proteome</keyword>
<dbReference type="RefSeq" id="XP_031576400.1">
    <property type="nucleotide sequence ID" value="XM_031720285.1"/>
</dbReference>
<organism evidence="1 2">
    <name type="scientific">Blastomyces gilchristii (strain SLH14081)</name>
    <name type="common">Blastomyces dermatitidis</name>
    <dbReference type="NCBI Taxonomy" id="559298"/>
    <lineage>
        <taxon>Eukaryota</taxon>
        <taxon>Fungi</taxon>
        <taxon>Dikarya</taxon>
        <taxon>Ascomycota</taxon>
        <taxon>Pezizomycotina</taxon>
        <taxon>Eurotiomycetes</taxon>
        <taxon>Eurotiomycetidae</taxon>
        <taxon>Onygenales</taxon>
        <taxon>Ajellomycetaceae</taxon>
        <taxon>Blastomyces</taxon>
    </lineage>
</organism>
<protein>
    <submittedName>
        <fullName evidence="1">Uncharacterized protein</fullName>
    </submittedName>
</protein>
<dbReference type="GeneID" id="42528000"/>
<dbReference type="Proteomes" id="UP000002038">
    <property type="component" value="Unassembled WGS sequence"/>
</dbReference>
<proteinExistence type="predicted"/>
<reference evidence="2" key="1">
    <citation type="journal article" date="2015" name="PLoS Genet.">
        <title>The dynamic genome and transcriptome of the human fungal pathogen Blastomyces and close relative Emmonsia.</title>
        <authorList>
            <person name="Munoz J.F."/>
            <person name="Gauthier G.M."/>
            <person name="Desjardins C.A."/>
            <person name="Gallo J.E."/>
            <person name="Holder J."/>
            <person name="Sullivan T.D."/>
            <person name="Marty A.J."/>
            <person name="Carmen J.C."/>
            <person name="Chen Z."/>
            <person name="Ding L."/>
            <person name="Gujja S."/>
            <person name="Magrini V."/>
            <person name="Misas E."/>
            <person name="Mitreva M."/>
            <person name="Priest M."/>
            <person name="Saif S."/>
            <person name="Whiston E.A."/>
            <person name="Young S."/>
            <person name="Zeng Q."/>
            <person name="Goldman W.E."/>
            <person name="Mardis E.R."/>
            <person name="Taylor J.W."/>
            <person name="McEwen J.G."/>
            <person name="Clay O.K."/>
            <person name="Klein B.S."/>
            <person name="Cuomo C.A."/>
        </authorList>
    </citation>
    <scope>NUCLEOTIDE SEQUENCE [LARGE SCALE GENOMIC DNA]</scope>
    <source>
        <strain evidence="2">SLH14081</strain>
    </source>
</reference>
<dbReference type="VEuPathDB" id="FungiDB:BDBG_01337"/>
<name>A0A179UA62_BLAGS</name>
<sequence length="96" mass="10593">MVSTTANNSPATSVGEKFRVAQWEICLKATVILNQSLVAELQSKLAKKVWSDLTTSVVIHLRGGSNWRTSVARKTETPTILKFKEVTQQRGDSGDF</sequence>
<gene>
    <name evidence="1" type="ORF">BDBG_01337</name>
</gene>
<evidence type="ECO:0000313" key="2">
    <source>
        <dbReference type="Proteomes" id="UP000002038"/>
    </source>
</evidence>
<evidence type="ECO:0000313" key="1">
    <source>
        <dbReference type="EMBL" id="OAT04844.1"/>
    </source>
</evidence>
<accession>A0A179UA62</accession>